<dbReference type="Proteomes" id="UP000319976">
    <property type="component" value="Chromosome"/>
</dbReference>
<evidence type="ECO:0000256" key="1">
    <source>
        <dbReference type="SAM" id="Phobius"/>
    </source>
</evidence>
<dbReference type="GO" id="GO:0016989">
    <property type="term" value="F:sigma factor antagonist activity"/>
    <property type="evidence" value="ECO:0007669"/>
    <property type="project" value="TreeGrafter"/>
</dbReference>
<protein>
    <submittedName>
        <fullName evidence="3">FecR protein</fullName>
    </submittedName>
</protein>
<dbReference type="RefSeq" id="WP_145263411.1">
    <property type="nucleotide sequence ID" value="NZ_CP036316.1"/>
</dbReference>
<evidence type="ECO:0000259" key="2">
    <source>
        <dbReference type="Pfam" id="PF04773"/>
    </source>
</evidence>
<dbReference type="InterPro" id="IPR006860">
    <property type="entry name" value="FecR"/>
</dbReference>
<dbReference type="Gene3D" id="2.60.120.1440">
    <property type="match status" value="1"/>
</dbReference>
<evidence type="ECO:0000313" key="4">
    <source>
        <dbReference type="Proteomes" id="UP000319976"/>
    </source>
</evidence>
<keyword evidence="1" id="KW-1133">Transmembrane helix</keyword>
<name>A0A517TAM7_9PLAN</name>
<dbReference type="EMBL" id="CP036316">
    <property type="protein sequence ID" value="QDT65424.1"/>
    <property type="molecule type" value="Genomic_DNA"/>
</dbReference>
<organism evidence="3 4">
    <name type="scientific">Calycomorphotria hydatis</name>
    <dbReference type="NCBI Taxonomy" id="2528027"/>
    <lineage>
        <taxon>Bacteria</taxon>
        <taxon>Pseudomonadati</taxon>
        <taxon>Planctomycetota</taxon>
        <taxon>Planctomycetia</taxon>
        <taxon>Planctomycetales</taxon>
        <taxon>Planctomycetaceae</taxon>
        <taxon>Calycomorphotria</taxon>
    </lineage>
</organism>
<dbReference type="AlphaFoldDB" id="A0A517TAM7"/>
<dbReference type="PANTHER" id="PTHR30273:SF2">
    <property type="entry name" value="PROTEIN FECR"/>
    <property type="match status" value="1"/>
</dbReference>
<dbReference type="KEGG" id="chya:V22_26770"/>
<dbReference type="OrthoDB" id="236746at2"/>
<keyword evidence="1" id="KW-0472">Membrane</keyword>
<dbReference type="PANTHER" id="PTHR30273">
    <property type="entry name" value="PERIPLASMIC SIGNAL SENSOR AND SIGMA FACTOR ACTIVATOR FECR-RELATED"/>
    <property type="match status" value="1"/>
</dbReference>
<dbReference type="InterPro" id="IPR012373">
    <property type="entry name" value="Ferrdict_sens_TM"/>
</dbReference>
<accession>A0A517TAM7</accession>
<feature type="domain" description="FecR protein" evidence="2">
    <location>
        <begin position="168"/>
        <end position="233"/>
    </location>
</feature>
<sequence length="446" mass="48756">MSNSSGATRNEIIQLAELMCSGHIDQAGTTRLESLLKLDVRHRQWYVEYLDANATLIRRGSRIEPEATIESILNTQAKRAVYSRRWRWIAAGVMGASASVAAVIMLIMVARAPLPAIGHLTLITDDAEWGIREILPGETIRQAQPLVLNQGRARVELFNDVQLDLISPVAVTVSQLERIALLSGAVSVTVSEKGHGFTVKTADADIVDLGTQFLVDRTENEGTRVIVKKGRVQAKLLDDEGIALHVLDLTTGRSALLSSQNQSAEEVDPQTGFPNLMQKWSNVNSGIHQSHGDIRLSPRQPTVFTEGIHPTDGFILVVPENQQTRLEPAMFKQLNSSAIDSALNQTVDSYLIHFDPPSSAASGALGTVTFNQPILCVLMKSDELKQTDAIFAAPGTSWSTDINRGFEEDEPVTISDDRRTLTLHPSISGTNLLDQCRVLVQCEPSE</sequence>
<reference evidence="3 4" key="1">
    <citation type="submission" date="2019-02" db="EMBL/GenBank/DDBJ databases">
        <title>Deep-cultivation of Planctomycetes and their phenomic and genomic characterization uncovers novel biology.</title>
        <authorList>
            <person name="Wiegand S."/>
            <person name="Jogler M."/>
            <person name="Boedeker C."/>
            <person name="Pinto D."/>
            <person name="Vollmers J."/>
            <person name="Rivas-Marin E."/>
            <person name="Kohn T."/>
            <person name="Peeters S.H."/>
            <person name="Heuer A."/>
            <person name="Rast P."/>
            <person name="Oberbeckmann S."/>
            <person name="Bunk B."/>
            <person name="Jeske O."/>
            <person name="Meyerdierks A."/>
            <person name="Storesund J.E."/>
            <person name="Kallscheuer N."/>
            <person name="Luecker S."/>
            <person name="Lage O.M."/>
            <person name="Pohl T."/>
            <person name="Merkel B.J."/>
            <person name="Hornburger P."/>
            <person name="Mueller R.-W."/>
            <person name="Bruemmer F."/>
            <person name="Labrenz M."/>
            <person name="Spormann A.M."/>
            <person name="Op den Camp H."/>
            <person name="Overmann J."/>
            <person name="Amann R."/>
            <person name="Jetten M.S.M."/>
            <person name="Mascher T."/>
            <person name="Medema M.H."/>
            <person name="Devos D.P."/>
            <person name="Kaster A.-K."/>
            <person name="Ovreas L."/>
            <person name="Rohde M."/>
            <person name="Galperin M.Y."/>
            <person name="Jogler C."/>
        </authorList>
    </citation>
    <scope>NUCLEOTIDE SEQUENCE [LARGE SCALE GENOMIC DNA]</scope>
    <source>
        <strain evidence="3 4">V22</strain>
    </source>
</reference>
<feature type="transmembrane region" description="Helical" evidence="1">
    <location>
        <begin position="88"/>
        <end position="110"/>
    </location>
</feature>
<dbReference type="Pfam" id="PF04773">
    <property type="entry name" value="FecR"/>
    <property type="match status" value="1"/>
</dbReference>
<gene>
    <name evidence="3" type="ORF">V22_26770</name>
</gene>
<evidence type="ECO:0000313" key="3">
    <source>
        <dbReference type="EMBL" id="QDT65424.1"/>
    </source>
</evidence>
<keyword evidence="1" id="KW-0812">Transmembrane</keyword>
<proteinExistence type="predicted"/>
<keyword evidence="4" id="KW-1185">Reference proteome</keyword>